<dbReference type="AlphaFoldDB" id="A0A915DUY0"/>
<name>A0A915DUY0_9BILA</name>
<dbReference type="InterPro" id="IPR036915">
    <property type="entry name" value="Cyclin-like_sf"/>
</dbReference>
<sequence>MDAKPHLTMKSITLNVIGDVFHQYTKKDWTFADQEQIDSLRAEANDSYKNKYRPFLESPDEEEHFLTPTEEALLCEIVTQTGIRFGDDFRPAIWPSVRWTAFAYFKRFY</sequence>
<reference evidence="2" key="1">
    <citation type="submission" date="2022-11" db="UniProtKB">
        <authorList>
            <consortium name="WormBaseParasite"/>
        </authorList>
    </citation>
    <scope>IDENTIFICATION</scope>
</reference>
<dbReference type="Proteomes" id="UP000887574">
    <property type="component" value="Unplaced"/>
</dbReference>
<dbReference type="Gene3D" id="1.10.472.10">
    <property type="entry name" value="Cyclin-like"/>
    <property type="match status" value="1"/>
</dbReference>
<organism evidence="1 2">
    <name type="scientific">Ditylenchus dipsaci</name>
    <dbReference type="NCBI Taxonomy" id="166011"/>
    <lineage>
        <taxon>Eukaryota</taxon>
        <taxon>Metazoa</taxon>
        <taxon>Ecdysozoa</taxon>
        <taxon>Nematoda</taxon>
        <taxon>Chromadorea</taxon>
        <taxon>Rhabditida</taxon>
        <taxon>Tylenchina</taxon>
        <taxon>Tylenchomorpha</taxon>
        <taxon>Sphaerularioidea</taxon>
        <taxon>Anguinidae</taxon>
        <taxon>Anguininae</taxon>
        <taxon>Ditylenchus</taxon>
    </lineage>
</organism>
<keyword evidence="1" id="KW-1185">Reference proteome</keyword>
<dbReference type="WBParaSite" id="jg23763">
    <property type="protein sequence ID" value="jg23763"/>
    <property type="gene ID" value="jg23763"/>
</dbReference>
<evidence type="ECO:0000313" key="2">
    <source>
        <dbReference type="WBParaSite" id="jg23763"/>
    </source>
</evidence>
<proteinExistence type="predicted"/>
<dbReference type="SUPFAM" id="SSF47954">
    <property type="entry name" value="Cyclin-like"/>
    <property type="match status" value="1"/>
</dbReference>
<protein>
    <submittedName>
        <fullName evidence="2">Uncharacterized protein</fullName>
    </submittedName>
</protein>
<evidence type="ECO:0000313" key="1">
    <source>
        <dbReference type="Proteomes" id="UP000887574"/>
    </source>
</evidence>
<accession>A0A915DUY0</accession>